<name>A0ACA9ULK9_BIOOC</name>
<reference evidence="1" key="1">
    <citation type="submission" date="2020-04" db="EMBL/GenBank/DDBJ databases">
        <authorList>
            <person name="Broberg M."/>
        </authorList>
    </citation>
    <scope>NUCLEOTIDE SEQUENCE</scope>
</reference>
<dbReference type="EMBL" id="CADEHS020000564">
    <property type="protein sequence ID" value="CAG9954187.1"/>
    <property type="molecule type" value="Genomic_DNA"/>
</dbReference>
<organism evidence="1 2">
    <name type="scientific">Clonostachys rosea f. rosea IK726</name>
    <dbReference type="NCBI Taxonomy" id="1349383"/>
    <lineage>
        <taxon>Eukaryota</taxon>
        <taxon>Fungi</taxon>
        <taxon>Dikarya</taxon>
        <taxon>Ascomycota</taxon>
        <taxon>Pezizomycotina</taxon>
        <taxon>Sordariomycetes</taxon>
        <taxon>Hypocreomycetidae</taxon>
        <taxon>Hypocreales</taxon>
        <taxon>Bionectriaceae</taxon>
        <taxon>Clonostachys</taxon>
    </lineage>
</organism>
<keyword evidence="2" id="KW-1185">Reference proteome</keyword>
<protein>
    <submittedName>
        <fullName evidence="1">Uncharacterized protein</fullName>
    </submittedName>
</protein>
<sequence>MDLLSTVRKSGSRGGVNFSWDEVANSSHRENYLGHSLKAPVGRWQQGRDLNWYANSESTAPKTDETDAERAERERKEELRKVKEAEEDAMAHALGLPPPKRDTTGANSVEVGTQRQLGSNLAPAEEPKESSWRKDHMKILKGGAIGAEMDDDIEIGAGRGDTEIVMGKDDTEIVMGRDGTEIVMGRDNTGTEAGKDGTEIMMGRDGIEIEAGIGGIATKGSNIVARPGLEMTNEKGGTEAGAETDAVGHHHQGETGV</sequence>
<evidence type="ECO:0000313" key="2">
    <source>
        <dbReference type="Proteomes" id="UP000836387"/>
    </source>
</evidence>
<reference evidence="1" key="2">
    <citation type="submission" date="2021-10" db="EMBL/GenBank/DDBJ databases">
        <authorList>
            <person name="Piombo E."/>
        </authorList>
    </citation>
    <scope>NUCLEOTIDE SEQUENCE</scope>
</reference>
<accession>A0ACA9ULK9</accession>
<comment type="caution">
    <text evidence="1">The sequence shown here is derived from an EMBL/GenBank/DDBJ whole genome shotgun (WGS) entry which is preliminary data.</text>
</comment>
<gene>
    <name evidence="1" type="ORF">CRV2_00014781</name>
</gene>
<proteinExistence type="predicted"/>
<dbReference type="Proteomes" id="UP000836387">
    <property type="component" value="Unassembled WGS sequence"/>
</dbReference>
<evidence type="ECO:0000313" key="1">
    <source>
        <dbReference type="EMBL" id="CAG9954187.1"/>
    </source>
</evidence>